<feature type="region of interest" description="Disordered" evidence="1">
    <location>
        <begin position="63"/>
        <end position="82"/>
    </location>
</feature>
<keyword evidence="3" id="KW-1185">Reference proteome</keyword>
<dbReference type="OrthoDB" id="4761070at2759"/>
<dbReference type="AlphaFoldDB" id="A0A7C8MLL6"/>
<evidence type="ECO:0000256" key="1">
    <source>
        <dbReference type="SAM" id="MobiDB-lite"/>
    </source>
</evidence>
<reference evidence="2 3" key="1">
    <citation type="submission" date="2019-12" db="EMBL/GenBank/DDBJ databases">
        <title>Draft genome sequence of the ascomycete Xylaria multiplex DSM 110363.</title>
        <authorList>
            <person name="Buettner E."/>
            <person name="Kellner H."/>
        </authorList>
    </citation>
    <scope>NUCLEOTIDE SEQUENCE [LARGE SCALE GENOMIC DNA]</scope>
    <source>
        <strain evidence="2 3">DSM 110363</strain>
    </source>
</reference>
<dbReference type="Proteomes" id="UP000481858">
    <property type="component" value="Unassembled WGS sequence"/>
</dbReference>
<dbReference type="EMBL" id="WUBL01000115">
    <property type="protein sequence ID" value="KAF2965428.1"/>
    <property type="molecule type" value="Genomic_DNA"/>
</dbReference>
<protein>
    <submittedName>
        <fullName evidence="2">Uncharacterized protein</fullName>
    </submittedName>
</protein>
<accession>A0A7C8MLL6</accession>
<sequence length="602" mass="69119">MASHTNIKFLTSEANSEADTIVCRKNRRSFYNKLFKWIETKPDKDELYQDLFNYASAKINARKQNRRQQQQLEQPTRSVRSTDDTLVNKDTILDEKPSYDYMAAYDEFEPQTSGLKIWVLMFMTNNEIYNMAPAMGRLDKRKSDSLLTFVRYLNPNYICFRVDHIINLVWTDDLAIPDMKSVENTIRAWNDAYKFNLRNSIIRACAAVSCFSHFRRFEKAIVHSKLLKNSSAMGKYFEDSACSMFAKLDNESPGSHIEKWRQIMNLGKNLSILAKYFGGEGFLLLLPLSELQIITGERLRKFHSTTALWKVLYDLLRFTEMGTFFRSMASTIGIPLIHHCCGGSGSPQYELSQRLNTIRLLYSLPQISEFTPRLSAHVLARRPDSTPFGYCGNLEVKHLTSNLSLMPLSLLQFVSDCLEPGIVEHLIRQNLPREWAVIGKEDISQPANKELLLCDYQGVMIPLLIDNGWSLFCYTNPIKSETDYLIKFINPTKSYERHQAALNLLSAWIPRNGPWIPNGLKLRLVKVIKSQCTDENDSGIHVILNAIAMARTGKPELRSLSKQVCKGLRIKYFVHFLHELQEVVNKEATKRAHITTGNPQST</sequence>
<organism evidence="2 3">
    <name type="scientific">Xylaria multiplex</name>
    <dbReference type="NCBI Taxonomy" id="323545"/>
    <lineage>
        <taxon>Eukaryota</taxon>
        <taxon>Fungi</taxon>
        <taxon>Dikarya</taxon>
        <taxon>Ascomycota</taxon>
        <taxon>Pezizomycotina</taxon>
        <taxon>Sordariomycetes</taxon>
        <taxon>Xylariomycetidae</taxon>
        <taxon>Xylariales</taxon>
        <taxon>Xylariaceae</taxon>
        <taxon>Xylaria</taxon>
    </lineage>
</organism>
<evidence type="ECO:0000313" key="2">
    <source>
        <dbReference type="EMBL" id="KAF2965428.1"/>
    </source>
</evidence>
<gene>
    <name evidence="2" type="ORF">GQX73_g8121</name>
</gene>
<proteinExistence type="predicted"/>
<comment type="caution">
    <text evidence="2">The sequence shown here is derived from an EMBL/GenBank/DDBJ whole genome shotgun (WGS) entry which is preliminary data.</text>
</comment>
<name>A0A7C8MLL6_9PEZI</name>
<feature type="compositionally biased region" description="Low complexity" evidence="1">
    <location>
        <begin position="67"/>
        <end position="77"/>
    </location>
</feature>
<evidence type="ECO:0000313" key="3">
    <source>
        <dbReference type="Proteomes" id="UP000481858"/>
    </source>
</evidence>
<dbReference type="InParanoid" id="A0A7C8MLL6"/>